<evidence type="ECO:0000256" key="5">
    <source>
        <dbReference type="SAM" id="SignalP"/>
    </source>
</evidence>
<evidence type="ECO:0000256" key="4">
    <source>
        <dbReference type="HAMAP-Rule" id="MF_01401"/>
    </source>
</evidence>
<evidence type="ECO:0000256" key="3">
    <source>
        <dbReference type="ARBA" id="ARBA00048782"/>
    </source>
</evidence>
<organism evidence="7 8">
    <name type="scientific">Bordetella ansorpii</name>
    <dbReference type="NCBI Taxonomy" id="288768"/>
    <lineage>
        <taxon>Bacteria</taxon>
        <taxon>Pseudomonadati</taxon>
        <taxon>Pseudomonadota</taxon>
        <taxon>Betaproteobacteria</taxon>
        <taxon>Burkholderiales</taxon>
        <taxon>Alcaligenaceae</taxon>
        <taxon>Bordetella</taxon>
    </lineage>
</organism>
<dbReference type="PROSITE" id="PS51318">
    <property type="entry name" value="TAT"/>
    <property type="match status" value="1"/>
</dbReference>
<evidence type="ECO:0000313" key="8">
    <source>
        <dbReference type="Proteomes" id="UP000077037"/>
    </source>
</evidence>
<dbReference type="Pfam" id="PF01625">
    <property type="entry name" value="PMSR"/>
    <property type="match status" value="1"/>
</dbReference>
<sequence length="250" mass="26965">MTTQSHSSPPRRRALLSLLAGSAALAAGIFAWQSPAWSFGMGGEPGVAIAAPMQDVPASSARTETAVFAGGCFWGVQGVFQHVQGVQRVLSGYAGGAADTAQYEMVGSGTTGHAESVQVTYDPSKVSYGALLQIFFSVAHNPTELNRQGPDVGTQYRSAIFPMDAEQKRVAQAYIAQLDGAHAFSRPIATRIEEQAHFYPAEDYHQDFLTEHPSHPYIVINDLPKIGELKRLFPSRYQDKPVLVRQASAS</sequence>
<dbReference type="Gene3D" id="3.30.1060.10">
    <property type="entry name" value="Peptide methionine sulphoxide reductase MsrA"/>
    <property type="match status" value="1"/>
</dbReference>
<keyword evidence="1 4" id="KW-0560">Oxidoreductase</keyword>
<feature type="signal peptide" evidence="5">
    <location>
        <begin position="1"/>
        <end position="26"/>
    </location>
</feature>
<feature type="active site" evidence="4">
    <location>
        <position position="72"/>
    </location>
</feature>
<accession>A0A157P2M3</accession>
<evidence type="ECO:0000256" key="1">
    <source>
        <dbReference type="ARBA" id="ARBA00023002"/>
    </source>
</evidence>
<dbReference type="AlphaFoldDB" id="A0A157P2M3"/>
<dbReference type="OrthoDB" id="4174719at2"/>
<dbReference type="GO" id="GO:0033744">
    <property type="term" value="F:L-methionine:thioredoxin-disulfide S-oxidoreductase activity"/>
    <property type="evidence" value="ECO:0007669"/>
    <property type="project" value="RHEA"/>
</dbReference>
<dbReference type="HAMAP" id="MF_01401">
    <property type="entry name" value="MsrA"/>
    <property type="match status" value="1"/>
</dbReference>
<proteinExistence type="inferred from homology"/>
<comment type="catalytic activity">
    <reaction evidence="3 4">
        <text>[thioredoxin]-disulfide + L-methionine + H2O = L-methionine (S)-S-oxide + [thioredoxin]-dithiol</text>
        <dbReference type="Rhea" id="RHEA:19993"/>
        <dbReference type="Rhea" id="RHEA-COMP:10698"/>
        <dbReference type="Rhea" id="RHEA-COMP:10700"/>
        <dbReference type="ChEBI" id="CHEBI:15377"/>
        <dbReference type="ChEBI" id="CHEBI:29950"/>
        <dbReference type="ChEBI" id="CHEBI:50058"/>
        <dbReference type="ChEBI" id="CHEBI:57844"/>
        <dbReference type="ChEBI" id="CHEBI:58772"/>
        <dbReference type="EC" id="1.8.4.11"/>
    </reaction>
</comment>
<dbReference type="PANTHER" id="PTHR43774">
    <property type="entry name" value="PEPTIDE METHIONINE SULFOXIDE REDUCTASE"/>
    <property type="match status" value="1"/>
</dbReference>
<reference evidence="7 8" key="1">
    <citation type="submission" date="2016-03" db="EMBL/GenBank/DDBJ databases">
        <authorList>
            <consortium name="Pathogen Informatics"/>
        </authorList>
    </citation>
    <scope>NUCLEOTIDE SEQUENCE [LARGE SCALE GENOMIC DNA]</scope>
    <source>
        <strain evidence="7 8">NCTC13364</strain>
    </source>
</reference>
<keyword evidence="5" id="KW-0732">Signal</keyword>
<feature type="domain" description="Peptide methionine sulphoxide reductase MsrA" evidence="6">
    <location>
        <begin position="65"/>
        <end position="217"/>
    </location>
</feature>
<dbReference type="InterPro" id="IPR036509">
    <property type="entry name" value="Met_Sox_Rdtase_MsrA_sf"/>
</dbReference>
<dbReference type="NCBIfam" id="TIGR00401">
    <property type="entry name" value="msrA"/>
    <property type="match status" value="1"/>
</dbReference>
<dbReference type="InterPro" id="IPR006311">
    <property type="entry name" value="TAT_signal"/>
</dbReference>
<dbReference type="Proteomes" id="UP000077037">
    <property type="component" value="Unassembled WGS sequence"/>
</dbReference>
<dbReference type="PANTHER" id="PTHR43774:SF1">
    <property type="entry name" value="PEPTIDE METHIONINE SULFOXIDE REDUCTASE MSRA 2"/>
    <property type="match status" value="1"/>
</dbReference>
<dbReference type="InterPro" id="IPR002569">
    <property type="entry name" value="Met_Sox_Rdtase_MsrA_dom"/>
</dbReference>
<dbReference type="SUPFAM" id="SSF55068">
    <property type="entry name" value="Peptide methionine sulfoxide reductase"/>
    <property type="match status" value="1"/>
</dbReference>
<gene>
    <name evidence="7" type="primary">msrA_1</name>
    <name evidence="4" type="synonym">msrA</name>
    <name evidence="7" type="ORF">SAMEA1982600_02180</name>
</gene>
<dbReference type="RefSeq" id="WP_066411575.1">
    <property type="nucleotide sequence ID" value="NZ_FKBS01000014.1"/>
</dbReference>
<comment type="similarity">
    <text evidence="4">Belongs to the MsrA Met sulfoxide reductase family.</text>
</comment>
<dbReference type="GO" id="GO:0008113">
    <property type="term" value="F:peptide-methionine (S)-S-oxide reductase activity"/>
    <property type="evidence" value="ECO:0007669"/>
    <property type="project" value="UniProtKB-UniRule"/>
</dbReference>
<evidence type="ECO:0000256" key="2">
    <source>
        <dbReference type="ARBA" id="ARBA00047806"/>
    </source>
</evidence>
<dbReference type="EC" id="1.8.4.11" evidence="4"/>
<comment type="function">
    <text evidence="4">Has an important function as a repair enzyme for proteins that have been inactivated by oxidation. Catalyzes the reversible oxidation-reduction of methionine sulfoxide in proteins to methionine.</text>
</comment>
<dbReference type="EMBL" id="FKBS01000014">
    <property type="protein sequence ID" value="SAI27600.1"/>
    <property type="molecule type" value="Genomic_DNA"/>
</dbReference>
<feature type="chain" id="PRO_5007614729" description="Peptide methionine sulfoxide reductase MsrA" evidence="5">
    <location>
        <begin position="27"/>
        <end position="250"/>
    </location>
</feature>
<protein>
    <recommendedName>
        <fullName evidence="4">Peptide methionine sulfoxide reductase MsrA</fullName>
        <shortName evidence="4">Protein-methionine-S-oxide reductase</shortName>
        <ecNumber evidence="4">1.8.4.11</ecNumber>
    </recommendedName>
    <alternativeName>
        <fullName evidence="4">Peptide-methionine (S)-S-oxide reductase</fullName>
        <shortName evidence="4">Peptide Met(O) reductase</shortName>
    </alternativeName>
</protein>
<evidence type="ECO:0000313" key="7">
    <source>
        <dbReference type="EMBL" id="SAI27600.1"/>
    </source>
</evidence>
<evidence type="ECO:0000259" key="6">
    <source>
        <dbReference type="Pfam" id="PF01625"/>
    </source>
</evidence>
<name>A0A157P2M3_9BORD</name>
<comment type="catalytic activity">
    <reaction evidence="2 4">
        <text>L-methionyl-[protein] + [thioredoxin]-disulfide + H2O = L-methionyl-(S)-S-oxide-[protein] + [thioredoxin]-dithiol</text>
        <dbReference type="Rhea" id="RHEA:14217"/>
        <dbReference type="Rhea" id="RHEA-COMP:10698"/>
        <dbReference type="Rhea" id="RHEA-COMP:10700"/>
        <dbReference type="Rhea" id="RHEA-COMP:12313"/>
        <dbReference type="Rhea" id="RHEA-COMP:12315"/>
        <dbReference type="ChEBI" id="CHEBI:15377"/>
        <dbReference type="ChEBI" id="CHEBI:16044"/>
        <dbReference type="ChEBI" id="CHEBI:29950"/>
        <dbReference type="ChEBI" id="CHEBI:44120"/>
        <dbReference type="ChEBI" id="CHEBI:50058"/>
        <dbReference type="EC" id="1.8.4.11"/>
    </reaction>
</comment>